<feature type="transmembrane region" description="Helical" evidence="2">
    <location>
        <begin position="184"/>
        <end position="210"/>
    </location>
</feature>
<organism evidence="3 4">
    <name type="scientific">Plenodomus tracheiphilus IPT5</name>
    <dbReference type="NCBI Taxonomy" id="1408161"/>
    <lineage>
        <taxon>Eukaryota</taxon>
        <taxon>Fungi</taxon>
        <taxon>Dikarya</taxon>
        <taxon>Ascomycota</taxon>
        <taxon>Pezizomycotina</taxon>
        <taxon>Dothideomycetes</taxon>
        <taxon>Pleosporomycetidae</taxon>
        <taxon>Pleosporales</taxon>
        <taxon>Pleosporineae</taxon>
        <taxon>Leptosphaeriaceae</taxon>
        <taxon>Plenodomus</taxon>
    </lineage>
</organism>
<feature type="transmembrane region" description="Helical" evidence="2">
    <location>
        <begin position="147"/>
        <end position="172"/>
    </location>
</feature>
<keyword evidence="2" id="KW-1133">Transmembrane helix</keyword>
<dbReference type="AlphaFoldDB" id="A0A6A7AUE1"/>
<dbReference type="Proteomes" id="UP000799423">
    <property type="component" value="Unassembled WGS sequence"/>
</dbReference>
<keyword evidence="4" id="KW-1185">Reference proteome</keyword>
<accession>A0A6A7AUE1</accession>
<feature type="region of interest" description="Disordered" evidence="1">
    <location>
        <begin position="1"/>
        <end position="25"/>
    </location>
</feature>
<feature type="transmembrane region" description="Helical" evidence="2">
    <location>
        <begin position="511"/>
        <end position="530"/>
    </location>
</feature>
<feature type="transmembrane region" description="Helical" evidence="2">
    <location>
        <begin position="287"/>
        <end position="306"/>
    </location>
</feature>
<evidence type="ECO:0000313" key="3">
    <source>
        <dbReference type="EMBL" id="KAF2845829.1"/>
    </source>
</evidence>
<evidence type="ECO:0000256" key="2">
    <source>
        <dbReference type="SAM" id="Phobius"/>
    </source>
</evidence>
<reference evidence="3" key="1">
    <citation type="submission" date="2020-01" db="EMBL/GenBank/DDBJ databases">
        <authorList>
            <consortium name="DOE Joint Genome Institute"/>
            <person name="Haridas S."/>
            <person name="Albert R."/>
            <person name="Binder M."/>
            <person name="Bloem J."/>
            <person name="Labutti K."/>
            <person name="Salamov A."/>
            <person name="Andreopoulos B."/>
            <person name="Baker S.E."/>
            <person name="Barry K."/>
            <person name="Bills G."/>
            <person name="Bluhm B.H."/>
            <person name="Cannon C."/>
            <person name="Castanera R."/>
            <person name="Culley D.E."/>
            <person name="Daum C."/>
            <person name="Ezra D."/>
            <person name="Gonzalez J.B."/>
            <person name="Henrissat B."/>
            <person name="Kuo A."/>
            <person name="Liang C."/>
            <person name="Lipzen A."/>
            <person name="Lutzoni F."/>
            <person name="Magnuson J."/>
            <person name="Mondo S."/>
            <person name="Nolan M."/>
            <person name="Ohm R."/>
            <person name="Pangilinan J."/>
            <person name="Park H.-J."/>
            <person name="Ramirez L."/>
            <person name="Alfaro M."/>
            <person name="Sun H."/>
            <person name="Tritt A."/>
            <person name="Yoshinaga Y."/>
            <person name="Zwiers L.-H."/>
            <person name="Turgeon B.G."/>
            <person name="Goodwin S.B."/>
            <person name="Spatafora J.W."/>
            <person name="Crous P.W."/>
            <person name="Grigoriev I.V."/>
        </authorList>
    </citation>
    <scope>NUCLEOTIDE SEQUENCE</scope>
    <source>
        <strain evidence="3">IPT5</strain>
    </source>
</reference>
<evidence type="ECO:0000313" key="4">
    <source>
        <dbReference type="Proteomes" id="UP000799423"/>
    </source>
</evidence>
<keyword evidence="2" id="KW-0812">Transmembrane</keyword>
<dbReference type="InterPro" id="IPR010640">
    <property type="entry name" value="Low_temperature_requirement_A"/>
</dbReference>
<evidence type="ECO:0008006" key="5">
    <source>
        <dbReference type="Google" id="ProtNLM"/>
    </source>
</evidence>
<dbReference type="EMBL" id="MU006341">
    <property type="protein sequence ID" value="KAF2845829.1"/>
    <property type="molecule type" value="Genomic_DNA"/>
</dbReference>
<feature type="transmembrane region" description="Helical" evidence="2">
    <location>
        <begin position="81"/>
        <end position="105"/>
    </location>
</feature>
<feature type="transmembrane region" description="Helical" evidence="2">
    <location>
        <begin position="681"/>
        <end position="703"/>
    </location>
</feature>
<gene>
    <name evidence="3" type="ORF">T440DRAFT_483016</name>
</gene>
<protein>
    <recommendedName>
        <fullName evidence="5">Low temperature requirement A</fullName>
    </recommendedName>
</protein>
<dbReference type="OrthoDB" id="3177213at2759"/>
<evidence type="ECO:0000256" key="1">
    <source>
        <dbReference type="SAM" id="MobiDB-lite"/>
    </source>
</evidence>
<dbReference type="PANTHER" id="PTHR42101:SF1">
    <property type="entry name" value="LOW TEMPERATURE REQUIREMENT A"/>
    <property type="match status" value="1"/>
</dbReference>
<feature type="compositionally biased region" description="Basic and acidic residues" evidence="1">
    <location>
        <begin position="10"/>
        <end position="22"/>
    </location>
</feature>
<dbReference type="PANTHER" id="PTHR42101">
    <property type="entry name" value="CHROMOSOME 16, WHOLE GENOME SHOTGUN SEQUENCE"/>
    <property type="match status" value="1"/>
</dbReference>
<dbReference type="Pfam" id="PF06772">
    <property type="entry name" value="LtrA"/>
    <property type="match status" value="1"/>
</dbReference>
<feature type="transmembrane region" description="Helical" evidence="2">
    <location>
        <begin position="542"/>
        <end position="562"/>
    </location>
</feature>
<feature type="transmembrane region" description="Helical" evidence="2">
    <location>
        <begin position="255"/>
        <end position="275"/>
    </location>
</feature>
<proteinExistence type="predicted"/>
<keyword evidence="2" id="KW-0472">Membrane</keyword>
<feature type="transmembrane region" description="Helical" evidence="2">
    <location>
        <begin position="216"/>
        <end position="235"/>
    </location>
</feature>
<sequence>MTATSPPPDPKSHTATYEHNDNTSRPIVPWFPSPIDGWDKEQQCFAPRHMASTIELFFDLWFVANLATFTQYHAITNRYTFWSYVAFFFVLWTSWFHVVCFDARFTSDSVWERACKTVHFCSFAALALVGYKFAPVARDVQDATPHWVYRVMCFALLLSRVWLALQYVVTAVSCSSAPHRELRLMLPLLLNAALFLSVAGILSGMFMNFANLENNLTAVLIGMYAVLFIEFFGSLSISMIWQRLSFKATHIGERLGLLGLIIIGEGVIGTTKTITRTLGRTGPNFHGTVQIFCIILILLFMWILYFDRVPHYRFGTVKQDFWMALHLPFHLAILGVVEGSQQLVQARYVYESITELHLNVWRACVGGNLDGQALASNLTKSLDYYKIDESARGTLALPQVFHQINILSNITDVCSPTNTVGLGNDVYDLPESFRGFLVESTDALVQSLNIDIPFEEDMRTIEVALHSWSVVYTYFWSAIILLETCYIVTHLLADVEHGNWRSLKRYISPSVLSRGVMVILAAIMLTLGTTNPAFEQDYIARGWSLPTVVLMLWVICICDRAVKLWKQRRRRRQHYKTLSATTTELQTCIILMTSSSEEKYPSKGPMRLTRLRVFLIPATKEEVENRLQDDQDQRKEAVWAQLFWYGVDTPHTDEMNLSGLQRCFWQAMESNKVRSFSNIRWAVILLLIVDSSVVKLHLVFLSMGGAAKRMSGE</sequence>
<name>A0A6A7AUE1_9PLEO</name>